<comment type="subcellular location">
    <subcellularLocation>
        <location evidence="1">Nucleus</location>
    </subcellularLocation>
</comment>
<evidence type="ECO:0000256" key="3">
    <source>
        <dbReference type="ARBA" id="ARBA00023242"/>
    </source>
</evidence>
<name>A0A9P8L9K9_9PEZI</name>
<dbReference type="SUPFAM" id="SSF48452">
    <property type="entry name" value="TPR-like"/>
    <property type="match status" value="1"/>
</dbReference>
<evidence type="ECO:0000313" key="4">
    <source>
        <dbReference type="EMBL" id="KAH0556828.1"/>
    </source>
</evidence>
<organism evidence="4 5">
    <name type="scientific">Trichoglossum hirsutum</name>
    <dbReference type="NCBI Taxonomy" id="265104"/>
    <lineage>
        <taxon>Eukaryota</taxon>
        <taxon>Fungi</taxon>
        <taxon>Dikarya</taxon>
        <taxon>Ascomycota</taxon>
        <taxon>Pezizomycotina</taxon>
        <taxon>Geoglossomycetes</taxon>
        <taxon>Geoglossales</taxon>
        <taxon>Geoglossaceae</taxon>
        <taxon>Trichoglossum</taxon>
    </lineage>
</organism>
<protein>
    <submittedName>
        <fullName evidence="4">Uncharacterized protein</fullName>
    </submittedName>
</protein>
<keyword evidence="5" id="KW-1185">Reference proteome</keyword>
<comment type="similarity">
    <text evidence="2">Belongs to the NRDE2 family.</text>
</comment>
<dbReference type="Pfam" id="PF08424">
    <property type="entry name" value="NRDE-2"/>
    <property type="match status" value="1"/>
</dbReference>
<keyword evidence="3" id="KW-0539">Nucleus</keyword>
<dbReference type="PANTHER" id="PTHR13471:SF0">
    <property type="entry name" value="NUCLEAR EXOSOME REGULATOR NRDE2"/>
    <property type="match status" value="1"/>
</dbReference>
<dbReference type="EMBL" id="JAGHQM010000999">
    <property type="protein sequence ID" value="KAH0556828.1"/>
    <property type="molecule type" value="Genomic_DNA"/>
</dbReference>
<sequence>MKLTRSYSSKKLSRKWQTVLKENPGFVTLWTKYLDFRQTKSITFRYEDIRKVYIECIDVLKTSILDMPSSDCMDCSLHAICELEGILIYVLLRGTLFVREAGFVENAIAIWQALLEFHHFIPAEITATNLTGKRGQEVLLSSFEKFWESEVPRIGEDSAEGWDTFVRNGEVGNVPESRNHSFEAEINRNHIFDSWVTAERLQALKSRVPARTTDEVEDDDPYRVVLFSDIKDFVYYFGSKQTRLSLLDAFMAFCRLPPLPRFGNQNWPQAWWADSFIRSEVSEQSSIYHHQCYFDDQGSGSKKNPLQWSTRMDPEHPSPITQKSPFSFRFRNFPSSLDTLFGDDIRWFASQDRWLDVYPGDTGPVGINWLRRVLRSLASRDAPEYNLAVYCLAFEWKNFPEGYAHHVPKSNTSHPLILFSRVKKVAKALLKKDRTNLLLYNSYALLEWKSGNTDTAANVFVTTIEMSRTLGEAKQRDSILLWKTWVWELLQGDTLEAWQKLLCVPEGKVPVADTLLGKGGDPYKAMPAAVLKARRFLDDGRDSSLALGYGNDAVHFVECSAVLEYLYRSRDADAAMAIFRKASDLFDKRGLRGCIAQELLHHGKARLLRFHATMSRSFKPSLLRDEFAQSIEIFPQNTIFLSLFSWNEARSRIEGRVRSIMSDVVLKERQDTIIGWVFSIWTELNSAPSAGYNTNTVRAAFERAVSNENGKHNPGLWRFYVEFECQQGDTSKAKTIFYRGLKYCPWSKGYAFLAFEKLRDVGFDELRSTYRMLGERELRVHVDLEEAFDAIEEGRQGNGGQSFALPMAIPDDMSTDED</sequence>
<dbReference type="Proteomes" id="UP000750711">
    <property type="component" value="Unassembled WGS sequence"/>
</dbReference>
<proteinExistence type="inferred from homology"/>
<evidence type="ECO:0000313" key="5">
    <source>
        <dbReference type="Proteomes" id="UP000750711"/>
    </source>
</evidence>
<dbReference type="AlphaFoldDB" id="A0A9P8L9K9"/>
<comment type="caution">
    <text evidence="4">The sequence shown here is derived from an EMBL/GenBank/DDBJ whole genome shotgun (WGS) entry which is preliminary data.</text>
</comment>
<evidence type="ECO:0000256" key="2">
    <source>
        <dbReference type="ARBA" id="ARBA00009265"/>
    </source>
</evidence>
<accession>A0A9P8L9K9</accession>
<dbReference type="GO" id="GO:1902369">
    <property type="term" value="P:negative regulation of RNA catabolic process"/>
    <property type="evidence" value="ECO:0007669"/>
    <property type="project" value="TreeGrafter"/>
</dbReference>
<dbReference type="InterPro" id="IPR011990">
    <property type="entry name" value="TPR-like_helical_dom_sf"/>
</dbReference>
<dbReference type="GO" id="GO:0071013">
    <property type="term" value="C:catalytic step 2 spliceosome"/>
    <property type="evidence" value="ECO:0007669"/>
    <property type="project" value="TreeGrafter"/>
</dbReference>
<dbReference type="PANTHER" id="PTHR13471">
    <property type="entry name" value="TETRATRICOPEPTIDE-LIKE HELICAL"/>
    <property type="match status" value="1"/>
</dbReference>
<dbReference type="GO" id="GO:0031048">
    <property type="term" value="P:regulatory ncRNA-mediated heterochromatin formation"/>
    <property type="evidence" value="ECO:0007669"/>
    <property type="project" value="TreeGrafter"/>
</dbReference>
<reference evidence="4" key="1">
    <citation type="submission" date="2021-03" db="EMBL/GenBank/DDBJ databases">
        <title>Comparative genomics and phylogenomic investigation of the class Geoglossomycetes provide insights into ecological specialization and systematics.</title>
        <authorList>
            <person name="Melie T."/>
            <person name="Pirro S."/>
            <person name="Miller A.N."/>
            <person name="Quandt A."/>
        </authorList>
    </citation>
    <scope>NUCLEOTIDE SEQUENCE</scope>
    <source>
        <strain evidence="4">CAQ_001_2017</strain>
    </source>
</reference>
<evidence type="ECO:0000256" key="1">
    <source>
        <dbReference type="ARBA" id="ARBA00004123"/>
    </source>
</evidence>
<gene>
    <name evidence="4" type="ORF">GP486_005384</name>
</gene>
<dbReference type="InterPro" id="IPR013633">
    <property type="entry name" value="NRDE-2"/>
</dbReference>
<dbReference type="Gene3D" id="1.25.40.10">
    <property type="entry name" value="Tetratricopeptide repeat domain"/>
    <property type="match status" value="1"/>
</dbReference>